<evidence type="ECO:0000313" key="2">
    <source>
        <dbReference type="Proteomes" id="UP000224460"/>
    </source>
</evidence>
<evidence type="ECO:0000313" key="1">
    <source>
        <dbReference type="EMBL" id="PHV69748.1"/>
    </source>
</evidence>
<comment type="caution">
    <text evidence="1">The sequence shown here is derived from an EMBL/GenBank/DDBJ whole genome shotgun (WGS) entry which is preliminary data.</text>
</comment>
<reference evidence="1" key="1">
    <citation type="submission" date="2017-10" db="EMBL/GenBank/DDBJ databases">
        <title>Genome sequence of cellulolytic Lachnospiraceae bacterium XHS1971 isolated from hotspring sediment.</title>
        <authorList>
            <person name="Vasudevan G."/>
            <person name="Joshi A.J."/>
            <person name="Hivarkar S."/>
            <person name="Lanjekar V.B."/>
            <person name="Dhakephalkar P.K."/>
            <person name="Dagar S."/>
        </authorList>
    </citation>
    <scope>NUCLEOTIDE SEQUENCE</scope>
    <source>
        <strain evidence="1">XHS1971</strain>
    </source>
</reference>
<accession>A0AC61DAI7</accession>
<sequence length="412" mass="48578">MVHDISKAIDNTLIPSVDFSSEDKLILGFESTFSRAITLLEVASKQKSKNNETIYITYNNDLNISDHHYKNLGLYRDILFKVIANGWHILLLINLNKNVGKMIKFIHFILPLIVTGKFTIHYTYKYENTTLFDENIIVPNLGALSFISMNVSLKNSYAFYIQNPVAINILQKHFKEFISLHSKPLLNYYSNQKNINYGYYLVETEKNLGNRFLYKYSFSVLMLPIDLYTKLLQKKGLSPNIIQDILSFYHQRLDIFKANVTIYEYNDIYLVPSIHDLIRHQEFYLYDYMGLEKIHLEVQELIDFLENIIYLLRTFKNFNIAFIPPDAENLIKNHDLFCLVKEGHSVLIETFEFSKIIPRMRLRIEEPTVVRAFEEYLKDIWDKIPPITKDKKQVISWLLRQIDSLKAKLNND</sequence>
<name>A0AC61DAI7_9FIRM</name>
<protein>
    <submittedName>
        <fullName evidence="1">Uncharacterized protein</fullName>
    </submittedName>
</protein>
<dbReference type="Proteomes" id="UP000224460">
    <property type="component" value="Unassembled WGS sequence"/>
</dbReference>
<proteinExistence type="predicted"/>
<keyword evidence="2" id="KW-1185">Reference proteome</keyword>
<gene>
    <name evidence="1" type="ORF">CS063_14230</name>
</gene>
<organism evidence="1 2">
    <name type="scientific">Sporanaerobium hydrogeniformans</name>
    <dbReference type="NCBI Taxonomy" id="3072179"/>
    <lineage>
        <taxon>Bacteria</taxon>
        <taxon>Bacillati</taxon>
        <taxon>Bacillota</taxon>
        <taxon>Clostridia</taxon>
        <taxon>Lachnospirales</taxon>
        <taxon>Lachnospiraceae</taxon>
        <taxon>Sporanaerobium</taxon>
    </lineage>
</organism>
<dbReference type="EMBL" id="PEDL01000019">
    <property type="protein sequence ID" value="PHV69748.1"/>
    <property type="molecule type" value="Genomic_DNA"/>
</dbReference>